<organism evidence="2 3">
    <name type="scientific">Oecophyllibacter saccharovorans</name>
    <dbReference type="NCBI Taxonomy" id="2558360"/>
    <lineage>
        <taxon>Bacteria</taxon>
        <taxon>Pseudomonadati</taxon>
        <taxon>Pseudomonadota</taxon>
        <taxon>Alphaproteobacteria</taxon>
        <taxon>Acetobacterales</taxon>
        <taxon>Acetobacteraceae</taxon>
        <taxon>Oecophyllibacter</taxon>
    </lineage>
</organism>
<dbReference type="RefSeq" id="WP_165600988.1">
    <property type="nucleotide sequence ID" value="NZ_SORZ01000002.1"/>
</dbReference>
<name>A0A506UMP7_9PROT</name>
<evidence type="ECO:0000256" key="1">
    <source>
        <dbReference type="SAM" id="MobiDB-lite"/>
    </source>
</evidence>
<dbReference type="EMBL" id="SORZ01000002">
    <property type="protein sequence ID" value="TPW34403.1"/>
    <property type="molecule type" value="Genomic_DNA"/>
</dbReference>
<proteinExistence type="predicted"/>
<dbReference type="Proteomes" id="UP000315037">
    <property type="component" value="Unassembled WGS sequence"/>
</dbReference>
<reference evidence="2 3" key="1">
    <citation type="submission" date="2019-03" db="EMBL/GenBank/DDBJ databases">
        <title>The complete genome sequence of Neokomagataea sp. Jb2 NBRC113641.</title>
        <authorList>
            <person name="Chua K.-O."/>
            <person name="Chan K.-G."/>
            <person name="See-Too W.-S."/>
        </authorList>
    </citation>
    <scope>NUCLEOTIDE SEQUENCE [LARGE SCALE GENOMIC DNA]</scope>
    <source>
        <strain evidence="2 3">Jb2</strain>
    </source>
</reference>
<comment type="caution">
    <text evidence="2">The sequence shown here is derived from an EMBL/GenBank/DDBJ whole genome shotgun (WGS) entry which is preliminary data.</text>
</comment>
<evidence type="ECO:0000313" key="3">
    <source>
        <dbReference type="Proteomes" id="UP000315037"/>
    </source>
</evidence>
<feature type="compositionally biased region" description="Polar residues" evidence="1">
    <location>
        <begin position="23"/>
        <end position="38"/>
    </location>
</feature>
<keyword evidence="3" id="KW-1185">Reference proteome</keyword>
<dbReference type="AlphaFoldDB" id="A0A506UMP7"/>
<gene>
    <name evidence="2" type="ORF">E3202_07920</name>
</gene>
<feature type="region of interest" description="Disordered" evidence="1">
    <location>
        <begin position="23"/>
        <end position="114"/>
    </location>
</feature>
<accession>A0A506UMP7</accession>
<evidence type="ECO:0000313" key="2">
    <source>
        <dbReference type="EMBL" id="TPW34403.1"/>
    </source>
</evidence>
<sequence length="332" mass="35609">MPPLPQTFSPFQVHFGDQLDALNAQTGNDTQPGTNNDSAHAPSLGNKAPQAGTRPSGSANPAGRTAAQAPPLSANALTQPVSMPGHADGKEENRTSGQLNQGLSEGGKSSWPTLSEISNSTLGILQDPVHAGHYVDPHTHPYIHLGTDFVGAAATQIVRPFNGLEHLDATLTSLDHYVENPLSRFIERAAENNERWLDAADQEREGDWGGHYANMVGHRAGDVLTSILGGKILSAGGQALARTRAIQLSHNALRKRGVNLDPVLSQPVKNAAKAGTMKALSGQPDEWKENFVKGAAQSLRNDMGRFTVTRTIHGFKKKKEKVRKDDSRRGQK</sequence>
<protein>
    <submittedName>
        <fullName evidence="2">Uncharacterized protein</fullName>
    </submittedName>
</protein>